<reference evidence="3 4" key="1">
    <citation type="submission" date="2015-09" db="EMBL/GenBank/DDBJ databases">
        <title>Genome sequence of Oxobacter pfennigii DSM 3222.</title>
        <authorList>
            <person name="Poehlein A."/>
            <person name="Bengelsdorf F.R."/>
            <person name="Schiel-Bengelsdorf B."/>
            <person name="Duerre P."/>
            <person name="Daniel R."/>
        </authorList>
    </citation>
    <scope>NUCLEOTIDE SEQUENCE [LARGE SCALE GENOMIC DNA]</scope>
    <source>
        <strain evidence="3 4">DSM 3222</strain>
    </source>
</reference>
<dbReference type="InterPro" id="IPR017439">
    <property type="entry name" value="Amidohydrolase"/>
</dbReference>
<name>A0A0P8W584_9CLOT</name>
<dbReference type="InterPro" id="IPR017144">
    <property type="entry name" value="Xaa-Arg_dipeptidase"/>
</dbReference>
<dbReference type="PANTHER" id="PTHR30575:SF0">
    <property type="entry name" value="XAA-ARG DIPEPTIDASE"/>
    <property type="match status" value="1"/>
</dbReference>
<feature type="domain" description="Peptidase M20 dimerisation" evidence="2">
    <location>
        <begin position="167"/>
        <end position="255"/>
    </location>
</feature>
<dbReference type="Gene3D" id="3.30.70.360">
    <property type="match status" value="1"/>
</dbReference>
<dbReference type="SUPFAM" id="SSF53187">
    <property type="entry name" value="Zn-dependent exopeptidases"/>
    <property type="match status" value="1"/>
</dbReference>
<dbReference type="NCBIfam" id="TIGR01891">
    <property type="entry name" value="amidohydrolases"/>
    <property type="match status" value="1"/>
</dbReference>
<dbReference type="PATRIC" id="fig|36849.3.peg.3502"/>
<gene>
    <name evidence="3" type="primary">abgB</name>
    <name evidence="3" type="ORF">OXPF_33070</name>
</gene>
<dbReference type="InterPro" id="IPR036264">
    <property type="entry name" value="Bact_exopeptidase_dim_dom"/>
</dbReference>
<dbReference type="GO" id="GO:0071713">
    <property type="term" value="F:para-aminobenzoyl-glutamate hydrolase activity"/>
    <property type="evidence" value="ECO:0007669"/>
    <property type="project" value="TreeGrafter"/>
</dbReference>
<evidence type="ECO:0000256" key="1">
    <source>
        <dbReference type="PIRNR" id="PIRNR037226"/>
    </source>
</evidence>
<sequence length="389" mass="42309">MRQQIISCIESMSDEISKISKYLYDNPETAYKEYKAMSVLSEALEKHGFKVTKNFLGLGTEFIAVYGQGEPAIAYLCEYDSLPGLGHGCGHNLIGACSMTAAIGLSKVINDIGGKVVVLGTPGEESDGSKVTMVEKNVFKDIDAALMVHPSSKTSESGVSLAMDALEFTFTGKSAHAAASPEYGINALNACIETFNMINALRQHIPSDVRIHGIISEGGIAPNIVPDRAVAKFYVRSLDRASLNEITERVKNCAKGASIGTGTQLTIRNYEFSYDNMITNHTLSRIFCHNLKESGIIDIHGPQTSTGSIDMGNVSQRVPAIHPYIQISKEDISAHTREFAEATQSEFALENMVKAACALALTGYDLITNKELLNEMKEEFSLHKNTRKP</sequence>
<dbReference type="EMBL" id="LKET01000043">
    <property type="protein sequence ID" value="KPU43057.1"/>
    <property type="molecule type" value="Genomic_DNA"/>
</dbReference>
<dbReference type="GO" id="GO:0005737">
    <property type="term" value="C:cytoplasm"/>
    <property type="evidence" value="ECO:0007669"/>
    <property type="project" value="TreeGrafter"/>
</dbReference>
<dbReference type="InterPro" id="IPR002933">
    <property type="entry name" value="Peptidase_M20"/>
</dbReference>
<dbReference type="RefSeq" id="WP_054876305.1">
    <property type="nucleotide sequence ID" value="NZ_LKET01000043.1"/>
</dbReference>
<keyword evidence="3" id="KW-0378">Hydrolase</keyword>
<organism evidence="3 4">
    <name type="scientific">Oxobacter pfennigii</name>
    <dbReference type="NCBI Taxonomy" id="36849"/>
    <lineage>
        <taxon>Bacteria</taxon>
        <taxon>Bacillati</taxon>
        <taxon>Bacillota</taxon>
        <taxon>Clostridia</taxon>
        <taxon>Eubacteriales</taxon>
        <taxon>Clostridiaceae</taxon>
        <taxon>Oxobacter</taxon>
    </lineage>
</organism>
<dbReference type="PANTHER" id="PTHR30575">
    <property type="entry name" value="PEPTIDASE M20"/>
    <property type="match status" value="1"/>
</dbReference>
<dbReference type="AlphaFoldDB" id="A0A0P8W584"/>
<dbReference type="CDD" id="cd05672">
    <property type="entry name" value="M20_ACY1L2-like"/>
    <property type="match status" value="1"/>
</dbReference>
<dbReference type="Proteomes" id="UP000050326">
    <property type="component" value="Unassembled WGS sequence"/>
</dbReference>
<proteinExistence type="inferred from homology"/>
<accession>A0A0P8W584</accession>
<dbReference type="GO" id="GO:0046657">
    <property type="term" value="P:folic acid catabolic process"/>
    <property type="evidence" value="ECO:0007669"/>
    <property type="project" value="TreeGrafter"/>
</dbReference>
<dbReference type="InterPro" id="IPR011650">
    <property type="entry name" value="Peptidase_M20_dimer"/>
</dbReference>
<evidence type="ECO:0000313" key="3">
    <source>
        <dbReference type="EMBL" id="KPU43057.1"/>
    </source>
</evidence>
<dbReference type="Pfam" id="PF07687">
    <property type="entry name" value="M20_dimer"/>
    <property type="match status" value="1"/>
</dbReference>
<dbReference type="Pfam" id="PF01546">
    <property type="entry name" value="Peptidase_M20"/>
    <property type="match status" value="1"/>
</dbReference>
<evidence type="ECO:0000313" key="4">
    <source>
        <dbReference type="Proteomes" id="UP000050326"/>
    </source>
</evidence>
<dbReference type="InterPro" id="IPR052030">
    <property type="entry name" value="Peptidase_M20/M20A_hydrolases"/>
</dbReference>
<dbReference type="PIRSF" id="PIRSF037226">
    <property type="entry name" value="Amidohydrolase_ACY1L2_prd"/>
    <property type="match status" value="1"/>
</dbReference>
<dbReference type="Gene3D" id="3.40.630.10">
    <property type="entry name" value="Zn peptidases"/>
    <property type="match status" value="1"/>
</dbReference>
<dbReference type="SUPFAM" id="SSF55031">
    <property type="entry name" value="Bacterial exopeptidase dimerisation domain"/>
    <property type="match status" value="1"/>
</dbReference>
<keyword evidence="4" id="KW-1185">Reference proteome</keyword>
<dbReference type="GO" id="GO:0016805">
    <property type="term" value="F:dipeptidase activity"/>
    <property type="evidence" value="ECO:0007669"/>
    <property type="project" value="InterPro"/>
</dbReference>
<evidence type="ECO:0000259" key="2">
    <source>
        <dbReference type="Pfam" id="PF07687"/>
    </source>
</evidence>
<protein>
    <recommendedName>
        <fullName evidence="1">Peptidase M20 domain-containing protein 2</fullName>
    </recommendedName>
</protein>
<dbReference type="OrthoDB" id="9781032at2"/>
<dbReference type="FunFam" id="3.30.70.360:FF:000004">
    <property type="entry name" value="Peptidase M20 domain-containing protein 2"/>
    <property type="match status" value="1"/>
</dbReference>
<comment type="similarity">
    <text evidence="1">Belongs to the peptidase M20A family.</text>
</comment>
<comment type="caution">
    <text evidence="3">The sequence shown here is derived from an EMBL/GenBank/DDBJ whole genome shotgun (WGS) entry which is preliminary data.</text>
</comment>
<dbReference type="STRING" id="36849.OXPF_33070"/>